<dbReference type="InterPro" id="IPR009081">
    <property type="entry name" value="PP-bd_ACP"/>
</dbReference>
<gene>
    <name evidence="4" type="ORF">WIS52_20260</name>
</gene>
<organism evidence="4 5">
    <name type="scientific">Pseudonocardia nematodicida</name>
    <dbReference type="NCBI Taxonomy" id="1206997"/>
    <lineage>
        <taxon>Bacteria</taxon>
        <taxon>Bacillati</taxon>
        <taxon>Actinomycetota</taxon>
        <taxon>Actinomycetes</taxon>
        <taxon>Pseudonocardiales</taxon>
        <taxon>Pseudonocardiaceae</taxon>
        <taxon>Pseudonocardia</taxon>
    </lineage>
</organism>
<sequence>MTRPHALTLDDLIQVLRASAGADDDVDLGGDVADVTFESLGYDSLALLETVGAVERTHGISVDESAAAEAPTPRALLGVLNEALAAAPTR</sequence>
<evidence type="ECO:0000259" key="3">
    <source>
        <dbReference type="PROSITE" id="PS50075"/>
    </source>
</evidence>
<evidence type="ECO:0000313" key="5">
    <source>
        <dbReference type="Proteomes" id="UP001494902"/>
    </source>
</evidence>
<protein>
    <submittedName>
        <fullName evidence="4">Acyl carrier protein</fullName>
    </submittedName>
</protein>
<evidence type="ECO:0000256" key="1">
    <source>
        <dbReference type="ARBA" id="ARBA00022450"/>
    </source>
</evidence>
<dbReference type="InterPro" id="IPR036736">
    <property type="entry name" value="ACP-like_sf"/>
</dbReference>
<evidence type="ECO:0000313" key="4">
    <source>
        <dbReference type="EMBL" id="MEQ3552808.1"/>
    </source>
</evidence>
<dbReference type="PROSITE" id="PS50075">
    <property type="entry name" value="CARRIER"/>
    <property type="match status" value="1"/>
</dbReference>
<dbReference type="RefSeq" id="WP_349299875.1">
    <property type="nucleotide sequence ID" value="NZ_JBEDNQ010000008.1"/>
</dbReference>
<dbReference type="SUPFAM" id="SSF47336">
    <property type="entry name" value="ACP-like"/>
    <property type="match status" value="1"/>
</dbReference>
<reference evidence="4 5" key="1">
    <citation type="submission" date="2024-03" db="EMBL/GenBank/DDBJ databases">
        <title>Draft genome sequence of Pseudonocardia nematodicida JCM 31783.</title>
        <authorList>
            <person name="Butdee W."/>
            <person name="Duangmal K."/>
        </authorList>
    </citation>
    <scope>NUCLEOTIDE SEQUENCE [LARGE SCALE GENOMIC DNA]</scope>
    <source>
        <strain evidence="4 5">JCM 31783</strain>
    </source>
</reference>
<dbReference type="InterPro" id="IPR020806">
    <property type="entry name" value="PKS_PP-bd"/>
</dbReference>
<keyword evidence="1" id="KW-0596">Phosphopantetheine</keyword>
<dbReference type="Pfam" id="PF00550">
    <property type="entry name" value="PP-binding"/>
    <property type="match status" value="1"/>
</dbReference>
<evidence type="ECO:0000256" key="2">
    <source>
        <dbReference type="ARBA" id="ARBA00022553"/>
    </source>
</evidence>
<feature type="domain" description="Carrier" evidence="3">
    <location>
        <begin position="6"/>
        <end position="84"/>
    </location>
</feature>
<comment type="caution">
    <text evidence="4">The sequence shown here is derived from an EMBL/GenBank/DDBJ whole genome shotgun (WGS) entry which is preliminary data.</text>
</comment>
<accession>A0ABV1KFZ6</accession>
<dbReference type="PROSITE" id="PS00012">
    <property type="entry name" value="PHOSPHOPANTETHEINE"/>
    <property type="match status" value="1"/>
</dbReference>
<keyword evidence="5" id="KW-1185">Reference proteome</keyword>
<name>A0ABV1KFZ6_9PSEU</name>
<dbReference type="Proteomes" id="UP001494902">
    <property type="component" value="Unassembled WGS sequence"/>
</dbReference>
<proteinExistence type="predicted"/>
<dbReference type="InterPro" id="IPR006162">
    <property type="entry name" value="Ppantetheine_attach_site"/>
</dbReference>
<dbReference type="SMART" id="SM00823">
    <property type="entry name" value="PKS_PP"/>
    <property type="match status" value="1"/>
</dbReference>
<dbReference type="EMBL" id="JBEDNQ010000008">
    <property type="protein sequence ID" value="MEQ3552808.1"/>
    <property type="molecule type" value="Genomic_DNA"/>
</dbReference>
<keyword evidence="2" id="KW-0597">Phosphoprotein</keyword>
<dbReference type="Gene3D" id="1.10.1200.10">
    <property type="entry name" value="ACP-like"/>
    <property type="match status" value="1"/>
</dbReference>